<proteinExistence type="predicted"/>
<dbReference type="AlphaFoldDB" id="A0A4S8KV62"/>
<keyword evidence="1" id="KW-0812">Transmembrane</keyword>
<reference evidence="2 3" key="1">
    <citation type="journal article" date="2019" name="Nat. Ecol. Evol.">
        <title>Megaphylogeny resolves global patterns of mushroom evolution.</title>
        <authorList>
            <person name="Varga T."/>
            <person name="Krizsan K."/>
            <person name="Foldi C."/>
            <person name="Dima B."/>
            <person name="Sanchez-Garcia M."/>
            <person name="Sanchez-Ramirez S."/>
            <person name="Szollosi G.J."/>
            <person name="Szarkandi J.G."/>
            <person name="Papp V."/>
            <person name="Albert L."/>
            <person name="Andreopoulos W."/>
            <person name="Angelini C."/>
            <person name="Antonin V."/>
            <person name="Barry K.W."/>
            <person name="Bougher N.L."/>
            <person name="Buchanan P."/>
            <person name="Buyck B."/>
            <person name="Bense V."/>
            <person name="Catcheside P."/>
            <person name="Chovatia M."/>
            <person name="Cooper J."/>
            <person name="Damon W."/>
            <person name="Desjardin D."/>
            <person name="Finy P."/>
            <person name="Geml J."/>
            <person name="Haridas S."/>
            <person name="Hughes K."/>
            <person name="Justo A."/>
            <person name="Karasinski D."/>
            <person name="Kautmanova I."/>
            <person name="Kiss B."/>
            <person name="Kocsube S."/>
            <person name="Kotiranta H."/>
            <person name="LaButti K.M."/>
            <person name="Lechner B.E."/>
            <person name="Liimatainen K."/>
            <person name="Lipzen A."/>
            <person name="Lukacs Z."/>
            <person name="Mihaltcheva S."/>
            <person name="Morgado L.N."/>
            <person name="Niskanen T."/>
            <person name="Noordeloos M.E."/>
            <person name="Ohm R.A."/>
            <person name="Ortiz-Santana B."/>
            <person name="Ovrebo C."/>
            <person name="Racz N."/>
            <person name="Riley R."/>
            <person name="Savchenko A."/>
            <person name="Shiryaev A."/>
            <person name="Soop K."/>
            <person name="Spirin V."/>
            <person name="Szebenyi C."/>
            <person name="Tomsovsky M."/>
            <person name="Tulloss R.E."/>
            <person name="Uehling J."/>
            <person name="Grigoriev I.V."/>
            <person name="Vagvolgyi C."/>
            <person name="Papp T."/>
            <person name="Martin F.M."/>
            <person name="Miettinen O."/>
            <person name="Hibbett D.S."/>
            <person name="Nagy L.G."/>
        </authorList>
    </citation>
    <scope>NUCLEOTIDE SEQUENCE [LARGE SCALE GENOMIC DNA]</scope>
    <source>
        <strain evidence="2 3">CBS 962.96</strain>
    </source>
</reference>
<name>A0A4S8KV62_DENBC</name>
<feature type="transmembrane region" description="Helical" evidence="1">
    <location>
        <begin position="33"/>
        <end position="51"/>
    </location>
</feature>
<gene>
    <name evidence="2" type="ORF">K435DRAFT_942554</name>
</gene>
<keyword evidence="3" id="KW-1185">Reference proteome</keyword>
<dbReference type="EMBL" id="ML179996">
    <property type="protein sequence ID" value="THU79651.1"/>
    <property type="molecule type" value="Genomic_DNA"/>
</dbReference>
<sequence>MSVIASDTIEQTTADGFTSDYTSLLSSGTFPKTLFSFWIPAILILLYNVFLKCEEEWGTSRSIALWEIKRDVLELKLKCSNIKISSYSRHDEPLRSIIIRIKSRGKLLTEIIKCYEDARIVKRSIEEAIEHRKQLQYNYEILCHDNAFHKNKKNDVISLSGEPREINNISKAGPKLLALVKRHIGLEEAKSDCQKK</sequence>
<evidence type="ECO:0000313" key="2">
    <source>
        <dbReference type="EMBL" id="THU79651.1"/>
    </source>
</evidence>
<dbReference type="Proteomes" id="UP000297245">
    <property type="component" value="Unassembled WGS sequence"/>
</dbReference>
<evidence type="ECO:0000313" key="3">
    <source>
        <dbReference type="Proteomes" id="UP000297245"/>
    </source>
</evidence>
<evidence type="ECO:0000256" key="1">
    <source>
        <dbReference type="SAM" id="Phobius"/>
    </source>
</evidence>
<keyword evidence="1" id="KW-0472">Membrane</keyword>
<protein>
    <submittedName>
        <fullName evidence="2">Uncharacterized protein</fullName>
    </submittedName>
</protein>
<keyword evidence="1" id="KW-1133">Transmembrane helix</keyword>
<organism evidence="2 3">
    <name type="scientific">Dendrothele bispora (strain CBS 962.96)</name>
    <dbReference type="NCBI Taxonomy" id="1314807"/>
    <lineage>
        <taxon>Eukaryota</taxon>
        <taxon>Fungi</taxon>
        <taxon>Dikarya</taxon>
        <taxon>Basidiomycota</taxon>
        <taxon>Agaricomycotina</taxon>
        <taxon>Agaricomycetes</taxon>
        <taxon>Agaricomycetidae</taxon>
        <taxon>Agaricales</taxon>
        <taxon>Agaricales incertae sedis</taxon>
        <taxon>Dendrothele</taxon>
    </lineage>
</organism>
<accession>A0A4S8KV62</accession>